<dbReference type="Proteomes" id="UP000230766">
    <property type="component" value="Unassembled WGS sequence"/>
</dbReference>
<feature type="transmembrane region" description="Helical" evidence="1">
    <location>
        <begin position="225"/>
        <end position="243"/>
    </location>
</feature>
<dbReference type="AlphaFoldDB" id="A0A2M7EBN6"/>
<sequence length="673" mass="74732">MKLMEGKIKKFFIFATVFCFLLALPLEFVQAQGGILGALMAIPINIISIYLQVLLLLSNLIVGIAGLILNWVLSPYFTSLPYTYGGIVDVGWPIVRDLVNMFFIVALVIIGLATALRIKEYQAQKALPRLIIIAILINFTPVICGLIMDAQNIFMNFFLEEVTGFKLLGNLLVTQGTALYQSLIHFFDIRYAATLLGKTIGMIAFDWIAALIFLMYAILFIMRYIMIWVLVIVSPLAFFSWVFPGSQKYLFKSILGWEEWWKQFIEWSLIGIIGAFFLYLGEQLLILAPGMISTIPPDLAWGWLTIPVVEFINNLLPYGVVLAFLIIGFFTATSTSAMGAGAITSFFKEQGMMIGKAAMFPLQRLGVQGIAGAAGILGRAGGLAGKGAGLLEKVPIIGKPLALPVKGMAKGFEAVAVAPLRRYAARARRVDFDEMFKGMEAGEMAEQIGTLLSSKDRVAAAAWMAEKGLIDKPGVDEGFKKQMAREAKSLADKPEYQKSASDVMETLNRFVDEKLSLDLEADPEAKNKLKANIGKIAEEISKDEKIKIEIEARAKEEGISFEQAARDMAARQIWTEGIKSGDVKDMAKSSFDDAGVRRGTEMWHSGQWQALMNNFKKPVVDKTLNEPGGLNYRIRKEGRAFLEEFADKNSRGFNFFTRSPAGREWDFEGLKYM</sequence>
<keyword evidence="1" id="KW-0812">Transmembrane</keyword>
<evidence type="ECO:0000313" key="2">
    <source>
        <dbReference type="EMBL" id="PIV65147.1"/>
    </source>
</evidence>
<feature type="transmembrane region" description="Helical" evidence="1">
    <location>
        <begin position="98"/>
        <end position="118"/>
    </location>
</feature>
<feature type="transmembrane region" description="Helical" evidence="1">
    <location>
        <begin position="199"/>
        <end position="219"/>
    </location>
</feature>
<accession>A0A2M7EBN6</accession>
<organism evidence="2 3">
    <name type="scientific">Candidatus Nealsonbacteria bacterium CG01_land_8_20_14_3_00_12</name>
    <dbReference type="NCBI Taxonomy" id="1974697"/>
    <lineage>
        <taxon>Bacteria</taxon>
        <taxon>Candidatus Nealsoniibacteriota</taxon>
    </lineage>
</organism>
<feature type="transmembrane region" description="Helical" evidence="1">
    <location>
        <begin position="60"/>
        <end position="78"/>
    </location>
</feature>
<gene>
    <name evidence="2" type="ORF">COS09_01075</name>
</gene>
<dbReference type="EMBL" id="PETJ01000027">
    <property type="protein sequence ID" value="PIV65147.1"/>
    <property type="molecule type" value="Genomic_DNA"/>
</dbReference>
<feature type="transmembrane region" description="Helical" evidence="1">
    <location>
        <begin position="320"/>
        <end position="347"/>
    </location>
</feature>
<evidence type="ECO:0000256" key="1">
    <source>
        <dbReference type="SAM" id="Phobius"/>
    </source>
</evidence>
<protein>
    <submittedName>
        <fullName evidence="2">Uncharacterized protein</fullName>
    </submittedName>
</protein>
<name>A0A2M7EBN6_9BACT</name>
<feature type="transmembrane region" description="Helical" evidence="1">
    <location>
        <begin position="35"/>
        <end position="53"/>
    </location>
</feature>
<feature type="transmembrane region" description="Helical" evidence="1">
    <location>
        <begin position="130"/>
        <end position="148"/>
    </location>
</feature>
<evidence type="ECO:0000313" key="3">
    <source>
        <dbReference type="Proteomes" id="UP000230766"/>
    </source>
</evidence>
<feature type="transmembrane region" description="Helical" evidence="1">
    <location>
        <begin position="264"/>
        <end position="281"/>
    </location>
</feature>
<feature type="transmembrane region" description="Helical" evidence="1">
    <location>
        <begin position="168"/>
        <end position="187"/>
    </location>
</feature>
<comment type="caution">
    <text evidence="2">The sequence shown here is derived from an EMBL/GenBank/DDBJ whole genome shotgun (WGS) entry which is preliminary data.</text>
</comment>
<keyword evidence="1" id="KW-1133">Transmembrane helix</keyword>
<feature type="non-terminal residue" evidence="2">
    <location>
        <position position="673"/>
    </location>
</feature>
<proteinExistence type="predicted"/>
<reference evidence="3" key="1">
    <citation type="submission" date="2017-09" db="EMBL/GenBank/DDBJ databases">
        <title>Depth-based differentiation of microbial function through sediment-hosted aquifers and enrichment of novel symbionts in the deep terrestrial subsurface.</title>
        <authorList>
            <person name="Probst A.J."/>
            <person name="Ladd B."/>
            <person name="Jarett J.K."/>
            <person name="Geller-Mcgrath D.E."/>
            <person name="Sieber C.M.K."/>
            <person name="Emerson J.B."/>
            <person name="Anantharaman K."/>
            <person name="Thomas B.C."/>
            <person name="Malmstrom R."/>
            <person name="Stieglmeier M."/>
            <person name="Klingl A."/>
            <person name="Woyke T."/>
            <person name="Ryan C.M."/>
            <person name="Banfield J.F."/>
        </authorList>
    </citation>
    <scope>NUCLEOTIDE SEQUENCE [LARGE SCALE GENOMIC DNA]</scope>
</reference>
<keyword evidence="1" id="KW-0472">Membrane</keyword>